<dbReference type="PANTHER" id="PTHR18901">
    <property type="entry name" value="2-DEOXYGLUCOSE-6-PHOSPHATE PHOSPHATASE 2"/>
    <property type="match status" value="1"/>
</dbReference>
<dbReference type="PRINTS" id="PR00413">
    <property type="entry name" value="HADHALOGNASE"/>
</dbReference>
<dbReference type="InterPro" id="IPR006439">
    <property type="entry name" value="HAD-SF_hydro_IA"/>
</dbReference>
<dbReference type="Gene3D" id="3.40.50.1000">
    <property type="entry name" value="HAD superfamily/HAD-like"/>
    <property type="match status" value="1"/>
</dbReference>
<dbReference type="AlphaFoldDB" id="A0A6B8ME00"/>
<keyword evidence="2" id="KW-1185">Reference proteome</keyword>
<dbReference type="PANTHER" id="PTHR18901:SF38">
    <property type="entry name" value="PSEUDOURIDINE-5'-PHOSPHATASE"/>
    <property type="match status" value="1"/>
</dbReference>
<dbReference type="Pfam" id="PF13419">
    <property type="entry name" value="HAD_2"/>
    <property type="match status" value="1"/>
</dbReference>
<organism evidence="1 2">
    <name type="scientific">Methylocystis parvus</name>
    <dbReference type="NCBI Taxonomy" id="134"/>
    <lineage>
        <taxon>Bacteria</taxon>
        <taxon>Pseudomonadati</taxon>
        <taxon>Pseudomonadota</taxon>
        <taxon>Alphaproteobacteria</taxon>
        <taxon>Hyphomicrobiales</taxon>
        <taxon>Methylocystaceae</taxon>
        <taxon>Methylocystis</taxon>
    </lineage>
</organism>
<dbReference type="InterPro" id="IPR041492">
    <property type="entry name" value="HAD_2"/>
</dbReference>
<reference evidence="1 2" key="1">
    <citation type="submission" date="2019-09" db="EMBL/GenBank/DDBJ databases">
        <title>Isolation and complete genome sequencing of Methylocystis species.</title>
        <authorList>
            <person name="Rumah B.L."/>
            <person name="Stead C.E."/>
            <person name="Stevens B.C."/>
            <person name="Minton N.P."/>
            <person name="Grosse-Honebrink A."/>
            <person name="Zhang Y."/>
        </authorList>
    </citation>
    <scope>NUCLEOTIDE SEQUENCE [LARGE SCALE GENOMIC DNA]</scope>
    <source>
        <strain evidence="1 2">BRCS2</strain>
        <plasmid evidence="1 2">unnamed1</plasmid>
    </source>
</reference>
<dbReference type="Gene3D" id="1.10.150.240">
    <property type="entry name" value="Putative phosphatase, domain 2"/>
    <property type="match status" value="1"/>
</dbReference>
<keyword evidence="1" id="KW-0614">Plasmid</keyword>
<gene>
    <name evidence="1" type="ORF">F7D14_20545</name>
</gene>
<protein>
    <submittedName>
        <fullName evidence="1">HAD family phosphatase</fullName>
    </submittedName>
</protein>
<geneLocation type="plasmid" evidence="1">
    <name>unnamed1</name>
</geneLocation>
<dbReference type="KEGG" id="mpar:F7D14_20545"/>
<dbReference type="Proteomes" id="UP000422569">
    <property type="component" value="Plasmid unnamed1"/>
</dbReference>
<dbReference type="SFLD" id="SFLDS00003">
    <property type="entry name" value="Haloacid_Dehalogenase"/>
    <property type="match status" value="1"/>
</dbReference>
<dbReference type="SFLD" id="SFLDG01129">
    <property type="entry name" value="C1.5:_HAD__Beta-PGM__Phosphata"/>
    <property type="match status" value="1"/>
</dbReference>
<dbReference type="InterPro" id="IPR023214">
    <property type="entry name" value="HAD_sf"/>
</dbReference>
<evidence type="ECO:0000313" key="2">
    <source>
        <dbReference type="Proteomes" id="UP000422569"/>
    </source>
</evidence>
<sequence length="237" mass="26278">MTAVNFNYFEDTKINAIFEMDNVIVFDLNGLIVDDELLQLKATNAALRDFSIRLSESDWSECCIGHRPGEYIPALLTKARLRVTAALTEVIIRRKDHIYSSYIRNSLHNLIRPGVTDLIAYCEKKGLPVALASGTTKTGVETILGPDGLGIMAKFSYVICGDEVAQSKPDPEIYLKVRAAMGARKSFVALEDSYTGVEAAIEAGMRCIAVPNRFTLHHDLSRATLRIDSLQRDARII</sequence>
<dbReference type="SUPFAM" id="SSF56784">
    <property type="entry name" value="HAD-like"/>
    <property type="match status" value="1"/>
</dbReference>
<dbReference type="EMBL" id="CP044332">
    <property type="protein sequence ID" value="QGM99972.1"/>
    <property type="molecule type" value="Genomic_DNA"/>
</dbReference>
<dbReference type="InterPro" id="IPR023198">
    <property type="entry name" value="PGP-like_dom2"/>
</dbReference>
<proteinExistence type="predicted"/>
<accession>A0A6B8ME00</accession>
<dbReference type="RefSeq" id="WP_016919233.1">
    <property type="nucleotide sequence ID" value="NZ_CP044332.1"/>
</dbReference>
<dbReference type="InterPro" id="IPR036412">
    <property type="entry name" value="HAD-like_sf"/>
</dbReference>
<evidence type="ECO:0000313" key="1">
    <source>
        <dbReference type="EMBL" id="QGM99972.1"/>
    </source>
</evidence>
<dbReference type="NCBIfam" id="TIGR01509">
    <property type="entry name" value="HAD-SF-IA-v3"/>
    <property type="match status" value="1"/>
</dbReference>
<name>A0A6B8ME00_9HYPH</name>